<keyword evidence="4" id="KW-1185">Reference proteome</keyword>
<dbReference type="EnsemblMetazoa" id="G29075.1">
    <property type="protein sequence ID" value="G29075.1:cds"/>
    <property type="gene ID" value="G29075"/>
</dbReference>
<organism evidence="3 4">
    <name type="scientific">Magallana gigas</name>
    <name type="common">Pacific oyster</name>
    <name type="synonym">Crassostrea gigas</name>
    <dbReference type="NCBI Taxonomy" id="29159"/>
    <lineage>
        <taxon>Eukaryota</taxon>
        <taxon>Metazoa</taxon>
        <taxon>Spiralia</taxon>
        <taxon>Lophotrochozoa</taxon>
        <taxon>Mollusca</taxon>
        <taxon>Bivalvia</taxon>
        <taxon>Autobranchia</taxon>
        <taxon>Pteriomorphia</taxon>
        <taxon>Ostreida</taxon>
        <taxon>Ostreoidea</taxon>
        <taxon>Ostreidae</taxon>
        <taxon>Magallana</taxon>
    </lineage>
</organism>
<feature type="transmembrane region" description="Helical" evidence="1">
    <location>
        <begin position="82"/>
        <end position="105"/>
    </location>
</feature>
<evidence type="ECO:0000256" key="1">
    <source>
        <dbReference type="SAM" id="Phobius"/>
    </source>
</evidence>
<evidence type="ECO:0000313" key="3">
    <source>
        <dbReference type="EnsemblMetazoa" id="G29075.1:cds"/>
    </source>
</evidence>
<evidence type="ECO:0000256" key="2">
    <source>
        <dbReference type="SAM" id="SignalP"/>
    </source>
</evidence>
<feature type="signal peptide" evidence="2">
    <location>
        <begin position="1"/>
        <end position="24"/>
    </location>
</feature>
<feature type="transmembrane region" description="Helical" evidence="1">
    <location>
        <begin position="42"/>
        <end position="61"/>
    </location>
</feature>
<keyword evidence="2" id="KW-0732">Signal</keyword>
<evidence type="ECO:0000313" key="4">
    <source>
        <dbReference type="Proteomes" id="UP000005408"/>
    </source>
</evidence>
<dbReference type="Proteomes" id="UP000005408">
    <property type="component" value="Unassembled WGS sequence"/>
</dbReference>
<proteinExistence type="predicted"/>
<keyword evidence="1" id="KW-0472">Membrane</keyword>
<feature type="chain" id="PRO_5036502546" evidence="2">
    <location>
        <begin position="25"/>
        <end position="127"/>
    </location>
</feature>
<sequence length="127" mass="14463">MASMKKVAALLIFLLFQFTWMTVAQVLLIEIFSAKQSTDSDVWFANILILLLFPELMMMGYDIWMSNVIALKSYHEWPEIKMLINGAVMSIIDAMALGFLTTVAFPRLPPLLLSDLWQLQTSIYGVL</sequence>
<reference evidence="3" key="1">
    <citation type="submission" date="2022-08" db="UniProtKB">
        <authorList>
            <consortium name="EnsemblMetazoa"/>
        </authorList>
    </citation>
    <scope>IDENTIFICATION</scope>
    <source>
        <strain evidence="3">05x7-T-G4-1.051#20</strain>
    </source>
</reference>
<keyword evidence="1" id="KW-0812">Transmembrane</keyword>
<keyword evidence="1" id="KW-1133">Transmembrane helix</keyword>
<protein>
    <submittedName>
        <fullName evidence="3">Uncharacterized protein</fullName>
    </submittedName>
</protein>
<accession>A0A8W8LTS6</accession>
<dbReference type="AlphaFoldDB" id="A0A8W8LTS6"/>
<name>A0A8W8LTS6_MAGGI</name>